<reference evidence="2 3" key="1">
    <citation type="submission" date="2016-07" db="EMBL/GenBank/DDBJ databases">
        <title>Pervasive Adenine N6-methylation of Active Genes in Fungi.</title>
        <authorList>
            <consortium name="DOE Joint Genome Institute"/>
            <person name="Mondo S.J."/>
            <person name="Dannebaum R.O."/>
            <person name="Kuo R.C."/>
            <person name="Labutti K."/>
            <person name="Haridas S."/>
            <person name="Kuo A."/>
            <person name="Salamov A."/>
            <person name="Ahrendt S.R."/>
            <person name="Lipzen A."/>
            <person name="Sullivan W."/>
            <person name="Andreopoulos W.B."/>
            <person name="Clum A."/>
            <person name="Lindquist E."/>
            <person name="Daum C."/>
            <person name="Ramamoorthy G.K."/>
            <person name="Gryganskyi A."/>
            <person name="Culley D."/>
            <person name="Magnuson J.K."/>
            <person name="James T.Y."/>
            <person name="O'Malley M.A."/>
            <person name="Stajich J.E."/>
            <person name="Spatafora J.W."/>
            <person name="Visel A."/>
            <person name="Grigoriev I.V."/>
        </authorList>
    </citation>
    <scope>NUCLEOTIDE SEQUENCE [LARGE SCALE GENOMIC DNA]</scope>
    <source>
        <strain evidence="2 3">62-1032</strain>
    </source>
</reference>
<dbReference type="AlphaFoldDB" id="A0A1Y2FYX4"/>
<dbReference type="InParanoid" id="A0A1Y2FYX4"/>
<feature type="region of interest" description="Disordered" evidence="1">
    <location>
        <begin position="125"/>
        <end position="155"/>
    </location>
</feature>
<feature type="compositionally biased region" description="Pro residues" evidence="1">
    <location>
        <begin position="522"/>
        <end position="545"/>
    </location>
</feature>
<comment type="caution">
    <text evidence="2">The sequence shown here is derived from an EMBL/GenBank/DDBJ whole genome shotgun (WGS) entry which is preliminary data.</text>
</comment>
<keyword evidence="3" id="KW-1185">Reference proteome</keyword>
<feature type="region of interest" description="Disordered" evidence="1">
    <location>
        <begin position="485"/>
        <end position="553"/>
    </location>
</feature>
<dbReference type="Proteomes" id="UP000193467">
    <property type="component" value="Unassembled WGS sequence"/>
</dbReference>
<gene>
    <name evidence="2" type="ORF">BCR35DRAFT_13305</name>
</gene>
<sequence length="697" mass="74311">MAGGAAAWLARAVEVLAGLSVELQRGARALLASLPKEKIVRDLRSLVEIQRQLGCYQLFYKELKYILRTCLAAAQRAIADLLRASQMDLIGHRHPQAVGKLQQAVKLSSSAACATLGNLLSRGLRGEHLSHSSPPELPPPTTTPVASGSNPKRPAVLRTMTTPATQAASHEDSIAAAKLFVKGLGFELAKPLEPAPSTPRPELDDSDTEDGAEGRWFSLERALDLIVGLTDSYRFGVLHPPEEGESTPEDDLWTRGAAIAHEMLVHPSITVPPPLSSSRSMPPLSTSPRTRSVSRSYAHPSTMLPPPTAAHPHPHLSAITKLRITVTVHALYLLALQIWPTDQAAAEGYWKDIISIGGTGVGTKEGEEVVERARRRVDGIHRKEGPDEAWHVAKQRSRGRKPKRGVTTGTVGVDALGAGADALADIWREKREKEAEWKAHALAGGAHSPPLVVKIDRKGKGKATSMDEQPPLSSSYANTSAITIRANGHPSTDGLSRGPSSLSTSTISTSRTPRPSKFHFAPDPPNDYPSPPNTPGHSPPQPPSEPPHEGHGIVGVASFTNTIATEEPESYFPPQVSTSPDTSISIHSFAGDAKLCTLSLRRKHSHTSLGGSLSPSSKLLSRVRSSASVSTLPPDFGSTRPSSPWAREPTTAIGGINFEGPSPLQAGRGRVRTWGRLRALVGVEADGGVDGDRSCRA</sequence>
<name>A0A1Y2FYX4_9BASI</name>
<feature type="compositionally biased region" description="Basic residues" evidence="1">
    <location>
        <begin position="393"/>
        <end position="404"/>
    </location>
</feature>
<proteinExistence type="predicted"/>
<dbReference type="OrthoDB" id="2537397at2759"/>
<feature type="region of interest" description="Disordered" evidence="1">
    <location>
        <begin position="389"/>
        <end position="411"/>
    </location>
</feature>
<evidence type="ECO:0000313" key="2">
    <source>
        <dbReference type="EMBL" id="ORY88405.1"/>
    </source>
</evidence>
<feature type="compositionally biased region" description="Low complexity" evidence="1">
    <location>
        <begin position="494"/>
        <end position="515"/>
    </location>
</feature>
<protein>
    <submittedName>
        <fullName evidence="2">Uncharacterized protein</fullName>
    </submittedName>
</protein>
<feature type="region of interest" description="Disordered" evidence="1">
    <location>
        <begin position="628"/>
        <end position="647"/>
    </location>
</feature>
<evidence type="ECO:0000256" key="1">
    <source>
        <dbReference type="SAM" id="MobiDB-lite"/>
    </source>
</evidence>
<accession>A0A1Y2FYX4</accession>
<feature type="compositionally biased region" description="Low complexity" evidence="1">
    <location>
        <begin position="276"/>
        <end position="296"/>
    </location>
</feature>
<organism evidence="2 3">
    <name type="scientific">Leucosporidium creatinivorum</name>
    <dbReference type="NCBI Taxonomy" id="106004"/>
    <lineage>
        <taxon>Eukaryota</taxon>
        <taxon>Fungi</taxon>
        <taxon>Dikarya</taxon>
        <taxon>Basidiomycota</taxon>
        <taxon>Pucciniomycotina</taxon>
        <taxon>Microbotryomycetes</taxon>
        <taxon>Leucosporidiales</taxon>
        <taxon>Leucosporidium</taxon>
    </lineage>
</organism>
<dbReference type="EMBL" id="MCGR01000010">
    <property type="protein sequence ID" value="ORY88405.1"/>
    <property type="molecule type" value="Genomic_DNA"/>
</dbReference>
<feature type="region of interest" description="Disordered" evidence="1">
    <location>
        <begin position="271"/>
        <end position="312"/>
    </location>
</feature>
<feature type="region of interest" description="Disordered" evidence="1">
    <location>
        <begin position="191"/>
        <end position="211"/>
    </location>
</feature>
<evidence type="ECO:0000313" key="3">
    <source>
        <dbReference type="Proteomes" id="UP000193467"/>
    </source>
</evidence>